<dbReference type="RefSeq" id="XP_043127048.1">
    <property type="nucleotide sequence ID" value="XM_043271113.1"/>
</dbReference>
<dbReference type="GeneID" id="66935919"/>
<reference evidence="1 2" key="1">
    <citation type="submission" date="2021-02" db="EMBL/GenBank/DDBJ databases">
        <title>Pan-genome distribution and transcriptional activeness of fungal secondary metabolism genes in Aspergillus section Fumigati.</title>
        <authorList>
            <person name="Takahashi H."/>
            <person name="Umemura M."/>
            <person name="Ninomiya A."/>
            <person name="Kusuya Y."/>
            <person name="Urayama S."/>
            <person name="Shimizu M."/>
            <person name="Watanabe A."/>
            <person name="Kamei K."/>
            <person name="Yaguchi T."/>
            <person name="Hagiwara D."/>
        </authorList>
    </citation>
    <scope>NUCLEOTIDE SEQUENCE [LARGE SCALE GENOMIC DNA]</scope>
    <source>
        <strain evidence="1 2">IFM 47045</strain>
    </source>
</reference>
<organism evidence="1 2">
    <name type="scientific">Aspergillus viridinutans</name>
    <dbReference type="NCBI Taxonomy" id="75553"/>
    <lineage>
        <taxon>Eukaryota</taxon>
        <taxon>Fungi</taxon>
        <taxon>Dikarya</taxon>
        <taxon>Ascomycota</taxon>
        <taxon>Pezizomycotina</taxon>
        <taxon>Eurotiomycetes</taxon>
        <taxon>Eurotiomycetidae</taxon>
        <taxon>Eurotiales</taxon>
        <taxon>Aspergillaceae</taxon>
        <taxon>Aspergillus</taxon>
        <taxon>Aspergillus subgen. Fumigati</taxon>
    </lineage>
</organism>
<dbReference type="AlphaFoldDB" id="A0A9P3BXL7"/>
<proteinExistence type="predicted"/>
<dbReference type="OrthoDB" id="416217at2759"/>
<accession>A0A9P3BXL7</accession>
<keyword evidence="2" id="KW-1185">Reference proteome</keyword>
<dbReference type="EMBL" id="BOPL01000006">
    <property type="protein sequence ID" value="GIK03862.1"/>
    <property type="molecule type" value="Genomic_DNA"/>
</dbReference>
<name>A0A9P3BXL7_ASPVI</name>
<sequence>MSQAPAEASDADAMLAACYMLTFQSSYMLDGLSDYIMMLRGCGLVTGLMRQRNLHGSFSIDANSHIKHMEAQFGRFPTIDSRIASDGIRSLSLVKPLLKQPVEEIFYQLLFDVLVPLEQAAPCMAYVHFTHIINEFIALPQSEVHHLLDPENQISQVLMAHFLVILAILSPITSLEATSRLCNVPMAGMLSWVANICMQMSGKKAERYLTSPKSVVETIRANTSRTGVLVDDLLVLILNSPDRLLLSQHDIA</sequence>
<dbReference type="Proteomes" id="UP000710440">
    <property type="component" value="Unassembled WGS sequence"/>
</dbReference>
<gene>
    <name evidence="1" type="ORF">Aspvir_007937</name>
</gene>
<protein>
    <submittedName>
        <fullName evidence="1">Uncharacterized protein</fullName>
    </submittedName>
</protein>
<evidence type="ECO:0000313" key="1">
    <source>
        <dbReference type="EMBL" id="GIK03862.1"/>
    </source>
</evidence>
<comment type="caution">
    <text evidence="1">The sequence shown here is derived from an EMBL/GenBank/DDBJ whole genome shotgun (WGS) entry which is preliminary data.</text>
</comment>
<evidence type="ECO:0000313" key="2">
    <source>
        <dbReference type="Proteomes" id="UP000710440"/>
    </source>
</evidence>